<sequence>MSCDIYVINLASSLDRKNNIQAQLTKLGLQPHFFSAINGHTEQHPLFSMYDDKLSKKYREKSLSKGQIGCYASHYLMWQKCVDLDHPLIIIEDDALIHSEPFLEFIEKTSTLDKKYECIRLFSNKRKNYCSEVEQQFSSTSICKFNKGHMSATGYFLTPNGAKKLLQHSQRWYMAVDIYMDRFWVNEVECFGTIPACLTNDPIFDSDIGYGKKPPRKLFARLKREWFSVKELLRRETHNFKYKMNHKVK</sequence>
<evidence type="ECO:0000259" key="1">
    <source>
        <dbReference type="Pfam" id="PF01755"/>
    </source>
</evidence>
<accession>A0A2T3JLJ2</accession>
<protein>
    <submittedName>
        <fullName evidence="2">Epitope biosynthesis protein</fullName>
    </submittedName>
</protein>
<dbReference type="RefSeq" id="WP_107242050.1">
    <property type="nucleotide sequence ID" value="NZ_PYMJ01000005.1"/>
</dbReference>
<name>A0A2T3JLJ2_9GAMM</name>
<comment type="caution">
    <text evidence="2">The sequence shown here is derived from an EMBL/GenBank/DDBJ whole genome shotgun (WGS) entry which is preliminary data.</text>
</comment>
<feature type="domain" description="Glycosyl transferase family 25" evidence="1">
    <location>
        <begin position="4"/>
        <end position="180"/>
    </location>
</feature>
<dbReference type="AlphaFoldDB" id="A0A2T3JLJ2"/>
<dbReference type="CDD" id="cd06532">
    <property type="entry name" value="Glyco_transf_25"/>
    <property type="match status" value="1"/>
</dbReference>
<keyword evidence="3" id="KW-1185">Reference proteome</keyword>
<evidence type="ECO:0000313" key="2">
    <source>
        <dbReference type="EMBL" id="PSU49838.1"/>
    </source>
</evidence>
<dbReference type="OrthoDB" id="9816113at2"/>
<dbReference type="Pfam" id="PF01755">
    <property type="entry name" value="Glyco_transf_25"/>
    <property type="match status" value="1"/>
</dbReference>
<organism evidence="2 3">
    <name type="scientific">Photobacterium frigidiphilum</name>
    <dbReference type="NCBI Taxonomy" id="264736"/>
    <lineage>
        <taxon>Bacteria</taxon>
        <taxon>Pseudomonadati</taxon>
        <taxon>Pseudomonadota</taxon>
        <taxon>Gammaproteobacteria</taxon>
        <taxon>Vibrionales</taxon>
        <taxon>Vibrionaceae</taxon>
        <taxon>Photobacterium</taxon>
    </lineage>
</organism>
<proteinExistence type="predicted"/>
<gene>
    <name evidence="2" type="ORF">C9J12_06905</name>
</gene>
<dbReference type="InterPro" id="IPR002654">
    <property type="entry name" value="Glyco_trans_25"/>
</dbReference>
<evidence type="ECO:0000313" key="3">
    <source>
        <dbReference type="Proteomes" id="UP000240987"/>
    </source>
</evidence>
<dbReference type="Proteomes" id="UP000240987">
    <property type="component" value="Unassembled WGS sequence"/>
</dbReference>
<dbReference type="EMBL" id="PYMJ01000005">
    <property type="protein sequence ID" value="PSU49838.1"/>
    <property type="molecule type" value="Genomic_DNA"/>
</dbReference>
<reference evidence="2 3" key="1">
    <citation type="submission" date="2018-01" db="EMBL/GenBank/DDBJ databases">
        <title>Whole genome sequencing of Histamine producing bacteria.</title>
        <authorList>
            <person name="Butler K."/>
        </authorList>
    </citation>
    <scope>NUCLEOTIDE SEQUENCE [LARGE SCALE GENOMIC DNA]</scope>
    <source>
        <strain evidence="2 3">JCM 12947</strain>
    </source>
</reference>